<evidence type="ECO:0000313" key="12">
    <source>
        <dbReference type="Proteomes" id="UP000015462"/>
    </source>
</evidence>
<dbReference type="Proteomes" id="UP000015462">
    <property type="component" value="Unassembled WGS sequence"/>
</dbReference>
<dbReference type="InterPro" id="IPR005280">
    <property type="entry name" value="Homoserine_kinase_II"/>
</dbReference>
<dbReference type="NCBIfam" id="NF003558">
    <property type="entry name" value="PRK05231.1"/>
    <property type="match status" value="1"/>
</dbReference>
<evidence type="ECO:0000256" key="7">
    <source>
        <dbReference type="ARBA" id="ARBA00038240"/>
    </source>
</evidence>
<dbReference type="PANTHER" id="PTHR21064">
    <property type="entry name" value="AMINOGLYCOSIDE PHOSPHOTRANSFERASE DOMAIN-CONTAINING PROTEIN-RELATED"/>
    <property type="match status" value="1"/>
</dbReference>
<dbReference type="InterPro" id="IPR050249">
    <property type="entry name" value="Pseudomonas-type_ThrB"/>
</dbReference>
<protein>
    <recommendedName>
        <fullName evidence="8 9">Homoserine kinase</fullName>
        <shortName evidence="8">HK</shortName>
        <shortName evidence="8">HSK</shortName>
        <ecNumber evidence="8 9">2.7.1.39</ecNumber>
    </recommendedName>
</protein>
<comment type="pathway">
    <text evidence="8">Amino-acid biosynthesis; L-threonine biosynthesis; L-threonine from L-aspartate: step 4/5.</text>
</comment>
<dbReference type="GO" id="GO:0005524">
    <property type="term" value="F:ATP binding"/>
    <property type="evidence" value="ECO:0007669"/>
    <property type="project" value="UniProtKB-KW"/>
</dbReference>
<dbReference type="Gene3D" id="3.90.1200.10">
    <property type="match status" value="1"/>
</dbReference>
<keyword evidence="6 8" id="KW-0067">ATP-binding</keyword>
<dbReference type="HAMAP" id="MF_00301">
    <property type="entry name" value="Homoser_kinase_2"/>
    <property type="match status" value="1"/>
</dbReference>
<dbReference type="RefSeq" id="WP_016390391.1">
    <property type="nucleotide sequence ID" value="NZ_JBLWZB010000007.1"/>
</dbReference>
<dbReference type="EMBL" id="ASHL01000004">
    <property type="protein sequence ID" value="EPD13269.1"/>
    <property type="molecule type" value="Genomic_DNA"/>
</dbReference>
<dbReference type="PANTHER" id="PTHR21064:SF6">
    <property type="entry name" value="AMINOGLYCOSIDE PHOSPHOTRANSFERASE DOMAIN-CONTAINING PROTEIN"/>
    <property type="match status" value="1"/>
</dbReference>
<evidence type="ECO:0000256" key="6">
    <source>
        <dbReference type="ARBA" id="ARBA00022840"/>
    </source>
</evidence>
<gene>
    <name evidence="8" type="primary">thrB</name>
    <name evidence="11" type="ORF">L196_06490</name>
</gene>
<reference evidence="11 12" key="1">
    <citation type="journal article" date="2013" name="Genome Announc.">
        <title>Genome Sequence of the Pyrene- and Fluoranthene-Degrading Bacterium Cycloclasticus sp. Strain PY97M.</title>
        <authorList>
            <person name="Cui Z."/>
            <person name="Xu G."/>
            <person name="Li Q."/>
            <person name="Gao W."/>
            <person name="Zheng L."/>
        </authorList>
    </citation>
    <scope>NUCLEOTIDE SEQUENCE [LARGE SCALE GENOMIC DNA]</scope>
    <source>
        <strain evidence="11 12">PY97M</strain>
    </source>
</reference>
<evidence type="ECO:0000256" key="3">
    <source>
        <dbReference type="ARBA" id="ARBA00022697"/>
    </source>
</evidence>
<name>A0AB33Z2G5_9GAMM</name>
<comment type="similarity">
    <text evidence="7 8">Belongs to the pseudomonas-type ThrB family.</text>
</comment>
<evidence type="ECO:0000259" key="10">
    <source>
        <dbReference type="Pfam" id="PF01636"/>
    </source>
</evidence>
<keyword evidence="2 8" id="KW-0808">Transferase</keyword>
<dbReference type="AlphaFoldDB" id="A0AB33Z2G5"/>
<feature type="domain" description="Aminoglycoside phosphotransferase" evidence="10">
    <location>
        <begin position="27"/>
        <end position="253"/>
    </location>
</feature>
<comment type="caution">
    <text evidence="11">The sequence shown here is derived from an EMBL/GenBank/DDBJ whole genome shotgun (WGS) entry which is preliminary data.</text>
</comment>
<evidence type="ECO:0000256" key="4">
    <source>
        <dbReference type="ARBA" id="ARBA00022741"/>
    </source>
</evidence>
<evidence type="ECO:0000256" key="1">
    <source>
        <dbReference type="ARBA" id="ARBA00022605"/>
    </source>
</evidence>
<evidence type="ECO:0000256" key="9">
    <source>
        <dbReference type="NCBIfam" id="TIGR00938"/>
    </source>
</evidence>
<evidence type="ECO:0000313" key="11">
    <source>
        <dbReference type="EMBL" id="EPD13269.1"/>
    </source>
</evidence>
<dbReference type="GO" id="GO:0004413">
    <property type="term" value="F:homoserine kinase activity"/>
    <property type="evidence" value="ECO:0007669"/>
    <property type="project" value="UniProtKB-UniRule"/>
</dbReference>
<dbReference type="SUPFAM" id="SSF56112">
    <property type="entry name" value="Protein kinase-like (PK-like)"/>
    <property type="match status" value="1"/>
</dbReference>
<dbReference type="NCBIfam" id="TIGR00938">
    <property type="entry name" value="thrB_alt"/>
    <property type="match status" value="1"/>
</dbReference>
<keyword evidence="12" id="KW-1185">Reference proteome</keyword>
<keyword evidence="5 8" id="KW-0418">Kinase</keyword>
<proteinExistence type="inferred from homology"/>
<dbReference type="Pfam" id="PF01636">
    <property type="entry name" value="APH"/>
    <property type="match status" value="1"/>
</dbReference>
<sequence>MSVYTVVERAQLVAHLKHYDLGHLVSFQGISSGIENTNYFVTTTRGQYVLTLFEELKAEELPYFLTIMAFVSAKDVPSAQPILNKAGNYLSTLNGKPAAMVEKLAGTDVDSPNSTQCAVIGQAMANLHLASLELDIYRDNSRGAHWRQQAAELLLPLVDQDSAELINSELAFQAPYDTLGLPKSVIHADLFRDNALFSGDQLSGIIDFYYACNDYFTYDIAVAVNDWCINTNGSLDNTRFKAFMSAYQAIRPLTEDEVRHWPIVIRAAAFRFWLSRLRDVHFPKEGEMTHLKDPDAMKQILLARRELPNNYCLE</sequence>
<comment type="catalytic activity">
    <reaction evidence="8">
        <text>L-homoserine + ATP = O-phospho-L-homoserine + ADP + H(+)</text>
        <dbReference type="Rhea" id="RHEA:13985"/>
        <dbReference type="ChEBI" id="CHEBI:15378"/>
        <dbReference type="ChEBI" id="CHEBI:30616"/>
        <dbReference type="ChEBI" id="CHEBI:57476"/>
        <dbReference type="ChEBI" id="CHEBI:57590"/>
        <dbReference type="ChEBI" id="CHEBI:456216"/>
        <dbReference type="EC" id="2.7.1.39"/>
    </reaction>
</comment>
<dbReference type="Gene3D" id="3.30.200.20">
    <property type="entry name" value="Phosphorylase Kinase, domain 1"/>
    <property type="match status" value="1"/>
</dbReference>
<dbReference type="GO" id="GO:0009088">
    <property type="term" value="P:threonine biosynthetic process"/>
    <property type="evidence" value="ECO:0007669"/>
    <property type="project" value="UniProtKB-UniRule"/>
</dbReference>
<dbReference type="CDD" id="cd05153">
    <property type="entry name" value="HomoserineK_II"/>
    <property type="match status" value="1"/>
</dbReference>
<evidence type="ECO:0000256" key="8">
    <source>
        <dbReference type="HAMAP-Rule" id="MF_00301"/>
    </source>
</evidence>
<keyword evidence="4 8" id="KW-0547">Nucleotide-binding</keyword>
<evidence type="ECO:0000256" key="5">
    <source>
        <dbReference type="ARBA" id="ARBA00022777"/>
    </source>
</evidence>
<dbReference type="InterPro" id="IPR002575">
    <property type="entry name" value="Aminoglycoside_PTrfase"/>
</dbReference>
<keyword evidence="3 8" id="KW-0791">Threonine biosynthesis</keyword>
<organism evidence="11 12">
    <name type="scientific">Cycloclasticus pugetii</name>
    <dbReference type="NCBI Taxonomy" id="34068"/>
    <lineage>
        <taxon>Bacteria</taxon>
        <taxon>Pseudomonadati</taxon>
        <taxon>Pseudomonadota</taxon>
        <taxon>Gammaproteobacteria</taxon>
        <taxon>Thiotrichales</taxon>
        <taxon>Piscirickettsiaceae</taxon>
        <taxon>Cycloclasticus</taxon>
    </lineage>
</organism>
<dbReference type="EC" id="2.7.1.39" evidence="8 9"/>
<dbReference type="InterPro" id="IPR011009">
    <property type="entry name" value="Kinase-like_dom_sf"/>
</dbReference>
<evidence type="ECO:0000256" key="2">
    <source>
        <dbReference type="ARBA" id="ARBA00022679"/>
    </source>
</evidence>
<keyword evidence="1 8" id="KW-0028">Amino-acid biosynthesis</keyword>
<accession>A0AB33Z2G5</accession>